<feature type="compositionally biased region" description="Basic residues" evidence="1">
    <location>
        <begin position="138"/>
        <end position="153"/>
    </location>
</feature>
<evidence type="ECO:0000256" key="1">
    <source>
        <dbReference type="SAM" id="MobiDB-lite"/>
    </source>
</evidence>
<evidence type="ECO:0000256" key="2">
    <source>
        <dbReference type="SAM" id="SignalP"/>
    </source>
</evidence>
<protein>
    <submittedName>
        <fullName evidence="3">Basic tail secreted protein</fullName>
    </submittedName>
</protein>
<feature type="region of interest" description="Disordered" evidence="1">
    <location>
        <begin position="103"/>
        <end position="168"/>
    </location>
</feature>
<evidence type="ECO:0000313" key="3">
    <source>
        <dbReference type="EMBL" id="MAA11475.1"/>
    </source>
</evidence>
<feature type="signal peptide" evidence="2">
    <location>
        <begin position="1"/>
        <end position="25"/>
    </location>
</feature>
<organism evidence="3">
    <name type="scientific">Rhipicephalus zambeziensis</name>
    <dbReference type="NCBI Taxonomy" id="60191"/>
    <lineage>
        <taxon>Eukaryota</taxon>
        <taxon>Metazoa</taxon>
        <taxon>Ecdysozoa</taxon>
        <taxon>Arthropoda</taxon>
        <taxon>Chelicerata</taxon>
        <taxon>Arachnida</taxon>
        <taxon>Acari</taxon>
        <taxon>Parasitiformes</taxon>
        <taxon>Ixodida</taxon>
        <taxon>Ixodoidea</taxon>
        <taxon>Ixodidae</taxon>
        <taxon>Rhipicephalinae</taxon>
        <taxon>Rhipicephalus</taxon>
        <taxon>Rhipicephalus</taxon>
    </lineage>
</organism>
<dbReference type="EMBL" id="GFPF01000329">
    <property type="protein sequence ID" value="MAA11475.1"/>
    <property type="molecule type" value="Transcribed_RNA"/>
</dbReference>
<feature type="compositionally biased region" description="Basic and acidic residues" evidence="1">
    <location>
        <begin position="107"/>
        <end position="133"/>
    </location>
</feature>
<keyword evidence="2" id="KW-0732">Signal</keyword>
<dbReference type="AlphaFoldDB" id="A0A224Y430"/>
<feature type="chain" id="PRO_5012307683" evidence="2">
    <location>
        <begin position="26"/>
        <end position="168"/>
    </location>
</feature>
<reference evidence="3" key="1">
    <citation type="journal article" date="2017" name="Parasit. Vectors">
        <title>Sialotranscriptomics of Rhipicephalus zambeziensis reveals intricate expression profiles of secretory proteins and suggests tight temporal transcriptional regulation during blood-feeding.</title>
        <authorList>
            <person name="de Castro M.H."/>
            <person name="de Klerk D."/>
            <person name="Pienaar R."/>
            <person name="Rees D.J.G."/>
            <person name="Mans B.J."/>
        </authorList>
    </citation>
    <scope>NUCLEOTIDE SEQUENCE</scope>
    <source>
        <tissue evidence="3">Salivary glands</tissue>
    </source>
</reference>
<name>A0A224Y430_9ACAR</name>
<accession>A0A224Y430</accession>
<sequence length="168" mass="19092">MVPPRKSVLAVLIVVVALPKLKTWATGQWYCHRLVPLSITSVVTPCSFPCLLISSQHGHRGIILQKELDGTPCKVSGSPLGEYQASQCTNGICQLPHLQKHLKRAKRETTQTRKRRALNENIEKERKDDKEKLSTTTGRRKRRRRRKGKRRNKLGANNRNEEALAQVV</sequence>
<proteinExistence type="predicted"/>